<keyword evidence="1" id="KW-1133">Transmembrane helix</keyword>
<dbReference type="InParanoid" id="A0A067MBK9"/>
<keyword evidence="3" id="KW-1185">Reference proteome</keyword>
<sequence>MPQAFGGDLLPSGADPLLGVEVTALWAQGVQATCQVPFLLYIGSRSPSQRQISPAINWPDIRVTFDYSIFHASSQPGMNAQSSAVVWLGATERPADLMDASPPITLLNNLHLAASYTVMVSRKTFNNNVRSFLGIVEAYNTFGIADIVPYGNDPDLSAPRKPNTSSLRLFQLYDPSAVRITQDTTVNSFLYGLSNLGGLYTTANGIFLFVFGFGLVAILGLDRFSILRGIRRREESTEEVTGKRE</sequence>
<keyword evidence="1" id="KW-0812">Transmembrane</keyword>
<organism evidence="2 3">
    <name type="scientific">Botryobasidium botryosum (strain FD-172 SS1)</name>
    <dbReference type="NCBI Taxonomy" id="930990"/>
    <lineage>
        <taxon>Eukaryota</taxon>
        <taxon>Fungi</taxon>
        <taxon>Dikarya</taxon>
        <taxon>Basidiomycota</taxon>
        <taxon>Agaricomycotina</taxon>
        <taxon>Agaricomycetes</taxon>
        <taxon>Cantharellales</taxon>
        <taxon>Botryobasidiaceae</taxon>
        <taxon>Botryobasidium</taxon>
    </lineage>
</organism>
<dbReference type="AlphaFoldDB" id="A0A067MBK9"/>
<evidence type="ECO:0000313" key="3">
    <source>
        <dbReference type="Proteomes" id="UP000027195"/>
    </source>
</evidence>
<gene>
    <name evidence="2" type="ORF">BOTBODRAFT_45564</name>
</gene>
<dbReference type="Proteomes" id="UP000027195">
    <property type="component" value="Unassembled WGS sequence"/>
</dbReference>
<name>A0A067MBK9_BOTB1</name>
<accession>A0A067MBK9</accession>
<keyword evidence="1" id="KW-0472">Membrane</keyword>
<evidence type="ECO:0000313" key="2">
    <source>
        <dbReference type="EMBL" id="KDQ12939.1"/>
    </source>
</evidence>
<evidence type="ECO:0000256" key="1">
    <source>
        <dbReference type="SAM" id="Phobius"/>
    </source>
</evidence>
<protein>
    <submittedName>
        <fullName evidence="2">Uncharacterized protein</fullName>
    </submittedName>
</protein>
<feature type="transmembrane region" description="Helical" evidence="1">
    <location>
        <begin position="205"/>
        <end position="224"/>
    </location>
</feature>
<proteinExistence type="predicted"/>
<dbReference type="HOGENOM" id="CLU_099095_0_0_1"/>
<reference evidence="3" key="1">
    <citation type="journal article" date="2014" name="Proc. Natl. Acad. Sci. U.S.A.">
        <title>Extensive sampling of basidiomycete genomes demonstrates inadequacy of the white-rot/brown-rot paradigm for wood decay fungi.</title>
        <authorList>
            <person name="Riley R."/>
            <person name="Salamov A.A."/>
            <person name="Brown D.W."/>
            <person name="Nagy L.G."/>
            <person name="Floudas D."/>
            <person name="Held B.W."/>
            <person name="Levasseur A."/>
            <person name="Lombard V."/>
            <person name="Morin E."/>
            <person name="Otillar R."/>
            <person name="Lindquist E.A."/>
            <person name="Sun H."/>
            <person name="LaButti K.M."/>
            <person name="Schmutz J."/>
            <person name="Jabbour D."/>
            <person name="Luo H."/>
            <person name="Baker S.E."/>
            <person name="Pisabarro A.G."/>
            <person name="Walton J.D."/>
            <person name="Blanchette R.A."/>
            <person name="Henrissat B."/>
            <person name="Martin F."/>
            <person name="Cullen D."/>
            <person name="Hibbett D.S."/>
            <person name="Grigoriev I.V."/>
        </authorList>
    </citation>
    <scope>NUCLEOTIDE SEQUENCE [LARGE SCALE GENOMIC DNA]</scope>
    <source>
        <strain evidence="3">FD-172 SS1</strain>
    </source>
</reference>
<dbReference type="EMBL" id="KL198047">
    <property type="protein sequence ID" value="KDQ12939.1"/>
    <property type="molecule type" value="Genomic_DNA"/>
</dbReference>